<dbReference type="Proteomes" id="UP000814140">
    <property type="component" value="Unassembled WGS sequence"/>
</dbReference>
<name>A0ACB8T1F9_9AGAM</name>
<keyword evidence="2" id="KW-1185">Reference proteome</keyword>
<proteinExistence type="predicted"/>
<comment type="caution">
    <text evidence="1">The sequence shown here is derived from an EMBL/GenBank/DDBJ whole genome shotgun (WGS) entry which is preliminary data.</text>
</comment>
<reference evidence="1" key="2">
    <citation type="journal article" date="2022" name="New Phytol.">
        <title>Evolutionary transition to the ectomycorrhizal habit in the genomes of a hyperdiverse lineage of mushroom-forming fungi.</title>
        <authorList>
            <person name="Looney B."/>
            <person name="Miyauchi S."/>
            <person name="Morin E."/>
            <person name="Drula E."/>
            <person name="Courty P.E."/>
            <person name="Kohler A."/>
            <person name="Kuo A."/>
            <person name="LaButti K."/>
            <person name="Pangilinan J."/>
            <person name="Lipzen A."/>
            <person name="Riley R."/>
            <person name="Andreopoulos W."/>
            <person name="He G."/>
            <person name="Johnson J."/>
            <person name="Nolan M."/>
            <person name="Tritt A."/>
            <person name="Barry K.W."/>
            <person name="Grigoriev I.V."/>
            <person name="Nagy L.G."/>
            <person name="Hibbett D."/>
            <person name="Henrissat B."/>
            <person name="Matheny P.B."/>
            <person name="Labbe J."/>
            <person name="Martin F.M."/>
        </authorList>
    </citation>
    <scope>NUCLEOTIDE SEQUENCE</scope>
    <source>
        <strain evidence="1">HHB10654</strain>
    </source>
</reference>
<evidence type="ECO:0000313" key="1">
    <source>
        <dbReference type="EMBL" id="KAI0062664.1"/>
    </source>
</evidence>
<sequence length="257" mass="28686">MSHDDSRHASSVHSASSTSSFGRVPSGNVLPYGSLACIACRVSRVAAVSHIPIGVFTGRHRLSFPKLHMRRVLYAMADSPPQLVRSESHASTTLPESSASTKDRMKRRLRRRTIHRPHCKRGPGGNDGRGTWGARPPGRWLFYSLMARESVATRARKVCFDGFAIAPNMVLSSTDPVRKATSCRFTYRSRFARAILFHGLPGGYLRQSMGAFKPLNPQDLSYARCFCFAVPSGCWSISAFDCFHILFFYFLRSEVSY</sequence>
<gene>
    <name evidence="1" type="ORF">BV25DRAFT_593549</name>
</gene>
<reference evidence="1" key="1">
    <citation type="submission" date="2021-03" db="EMBL/GenBank/DDBJ databases">
        <authorList>
            <consortium name="DOE Joint Genome Institute"/>
            <person name="Ahrendt S."/>
            <person name="Looney B.P."/>
            <person name="Miyauchi S."/>
            <person name="Morin E."/>
            <person name="Drula E."/>
            <person name="Courty P.E."/>
            <person name="Chicoki N."/>
            <person name="Fauchery L."/>
            <person name="Kohler A."/>
            <person name="Kuo A."/>
            <person name="Labutti K."/>
            <person name="Pangilinan J."/>
            <person name="Lipzen A."/>
            <person name="Riley R."/>
            <person name="Andreopoulos W."/>
            <person name="He G."/>
            <person name="Johnson J."/>
            <person name="Barry K.W."/>
            <person name="Grigoriev I.V."/>
            <person name="Nagy L."/>
            <person name="Hibbett D."/>
            <person name="Henrissat B."/>
            <person name="Matheny P.B."/>
            <person name="Labbe J."/>
            <person name="Martin F."/>
        </authorList>
    </citation>
    <scope>NUCLEOTIDE SEQUENCE</scope>
    <source>
        <strain evidence="1">HHB10654</strain>
    </source>
</reference>
<dbReference type="EMBL" id="MU277206">
    <property type="protein sequence ID" value="KAI0062664.1"/>
    <property type="molecule type" value="Genomic_DNA"/>
</dbReference>
<evidence type="ECO:0000313" key="2">
    <source>
        <dbReference type="Proteomes" id="UP000814140"/>
    </source>
</evidence>
<protein>
    <submittedName>
        <fullName evidence="1">Uncharacterized protein</fullName>
    </submittedName>
</protein>
<accession>A0ACB8T1F9</accession>
<organism evidence="1 2">
    <name type="scientific">Artomyces pyxidatus</name>
    <dbReference type="NCBI Taxonomy" id="48021"/>
    <lineage>
        <taxon>Eukaryota</taxon>
        <taxon>Fungi</taxon>
        <taxon>Dikarya</taxon>
        <taxon>Basidiomycota</taxon>
        <taxon>Agaricomycotina</taxon>
        <taxon>Agaricomycetes</taxon>
        <taxon>Russulales</taxon>
        <taxon>Auriscalpiaceae</taxon>
        <taxon>Artomyces</taxon>
    </lineage>
</organism>